<keyword evidence="2 3" id="KW-0040">ANK repeat</keyword>
<reference evidence="4" key="1">
    <citation type="submission" date="2023-10" db="EMBL/GenBank/DDBJ databases">
        <authorList>
            <person name="Hackl T."/>
        </authorList>
    </citation>
    <scope>NUCLEOTIDE SEQUENCE</scope>
</reference>
<protein>
    <submittedName>
        <fullName evidence="4">Uu.00g055520.m01.CDS01</fullName>
    </submittedName>
</protein>
<dbReference type="PROSITE" id="PS50297">
    <property type="entry name" value="ANK_REP_REGION"/>
    <property type="match status" value="1"/>
</dbReference>
<dbReference type="PROSITE" id="PS50088">
    <property type="entry name" value="ANK_REPEAT"/>
    <property type="match status" value="1"/>
</dbReference>
<dbReference type="Proteomes" id="UP001295740">
    <property type="component" value="Unassembled WGS sequence"/>
</dbReference>
<evidence type="ECO:0000313" key="4">
    <source>
        <dbReference type="EMBL" id="CAJ2512537.1"/>
    </source>
</evidence>
<name>A0AAI8VWU4_9PEZI</name>
<dbReference type="PANTHER" id="PTHR24193">
    <property type="entry name" value="ANKYRIN REPEAT PROTEIN"/>
    <property type="match status" value="1"/>
</dbReference>
<dbReference type="AlphaFoldDB" id="A0AAI8VWU4"/>
<dbReference type="GO" id="GO:0000976">
    <property type="term" value="F:transcription cis-regulatory region binding"/>
    <property type="evidence" value="ECO:0007669"/>
    <property type="project" value="TreeGrafter"/>
</dbReference>
<organism evidence="4 5">
    <name type="scientific">Anthostomella pinea</name>
    <dbReference type="NCBI Taxonomy" id="933095"/>
    <lineage>
        <taxon>Eukaryota</taxon>
        <taxon>Fungi</taxon>
        <taxon>Dikarya</taxon>
        <taxon>Ascomycota</taxon>
        <taxon>Pezizomycotina</taxon>
        <taxon>Sordariomycetes</taxon>
        <taxon>Xylariomycetidae</taxon>
        <taxon>Xylariales</taxon>
        <taxon>Xylariaceae</taxon>
        <taxon>Anthostomella</taxon>
    </lineage>
</organism>
<dbReference type="SMART" id="SM00248">
    <property type="entry name" value="ANK"/>
    <property type="match status" value="6"/>
</dbReference>
<evidence type="ECO:0000313" key="5">
    <source>
        <dbReference type="Proteomes" id="UP001295740"/>
    </source>
</evidence>
<gene>
    <name evidence="4" type="ORF">KHLLAP_LOCUS13005</name>
</gene>
<dbReference type="SUPFAM" id="SSF48403">
    <property type="entry name" value="Ankyrin repeat"/>
    <property type="match status" value="1"/>
</dbReference>
<feature type="repeat" description="ANK" evidence="3">
    <location>
        <begin position="242"/>
        <end position="271"/>
    </location>
</feature>
<comment type="caution">
    <text evidence="4">The sequence shown here is derived from an EMBL/GenBank/DDBJ whole genome shotgun (WGS) entry which is preliminary data.</text>
</comment>
<evidence type="ECO:0000256" key="2">
    <source>
        <dbReference type="ARBA" id="ARBA00023043"/>
    </source>
</evidence>
<proteinExistence type="predicted"/>
<evidence type="ECO:0000256" key="3">
    <source>
        <dbReference type="PROSITE-ProRule" id="PRU00023"/>
    </source>
</evidence>
<evidence type="ECO:0000256" key="1">
    <source>
        <dbReference type="ARBA" id="ARBA00022737"/>
    </source>
</evidence>
<dbReference type="InterPro" id="IPR036770">
    <property type="entry name" value="Ankyrin_rpt-contain_sf"/>
</dbReference>
<dbReference type="PANTHER" id="PTHR24193:SF121">
    <property type="entry name" value="ADA2A-CONTAINING COMPLEX COMPONENT 3, ISOFORM D"/>
    <property type="match status" value="1"/>
</dbReference>
<keyword evidence="5" id="KW-1185">Reference proteome</keyword>
<dbReference type="Gene3D" id="1.25.40.20">
    <property type="entry name" value="Ankyrin repeat-containing domain"/>
    <property type="match status" value="2"/>
</dbReference>
<dbReference type="EMBL" id="CAUWAG010000019">
    <property type="protein sequence ID" value="CAJ2512537.1"/>
    <property type="molecule type" value="Genomic_DNA"/>
</dbReference>
<sequence length="448" mass="49523">MEAAYQDGDQKLSDDVLAYLGEFLLDRPSHVYALARVNKRVWGALKRQLFVADVHFTKEREKTVEADINEGDDAATVKRSEYDARLPLPDPPTALHWSIANGETTSAELAIDAASTIWLGYLDVKDMWDQSPIYLVAETGMLQILEKLIAGGACIEAVTTRADGTHPAHVTPLTKAGASAVMPLKCRFIVSERHPKPAEYEGWDVASPLCIAALRGSFAMVKLLLDAGENPTEDYDPIFHCTPLHLAAQVNSVHIIELLVSHGAVVDQYDWSDLTAVYRATEHSNLGSADRLLDYGANGTNCSEDGISALDHTVQSDKMLSITEKMHAQCEDASSEEISNAFRKACYSPIKSMRTIIFLLDHGVHLPSSTLHDLVSFEYYHPEVLKRVLATGRANLDARDIDGLTAFEFALIHRRSDAVNMLLEAGARTQDLPVIIQYGLMMWHNVPW</sequence>
<dbReference type="GO" id="GO:0045944">
    <property type="term" value="P:positive regulation of transcription by RNA polymerase II"/>
    <property type="evidence" value="ECO:0007669"/>
    <property type="project" value="TreeGrafter"/>
</dbReference>
<dbReference type="GO" id="GO:0005634">
    <property type="term" value="C:nucleus"/>
    <property type="evidence" value="ECO:0007669"/>
    <property type="project" value="TreeGrafter"/>
</dbReference>
<dbReference type="InterPro" id="IPR002110">
    <property type="entry name" value="Ankyrin_rpt"/>
</dbReference>
<accession>A0AAI8VWU4</accession>
<dbReference type="Pfam" id="PF12796">
    <property type="entry name" value="Ank_2"/>
    <property type="match status" value="1"/>
</dbReference>
<dbReference type="InterPro" id="IPR050663">
    <property type="entry name" value="Ankyrin-SOCS_Box"/>
</dbReference>
<keyword evidence="1" id="KW-0677">Repeat</keyword>